<feature type="signal peptide" evidence="1">
    <location>
        <begin position="1"/>
        <end position="19"/>
    </location>
</feature>
<feature type="chain" id="PRO_5026116226" description="YncE family protein" evidence="1">
    <location>
        <begin position="20"/>
        <end position="352"/>
    </location>
</feature>
<dbReference type="InterPro" id="IPR011964">
    <property type="entry name" value="YVTN_b-propeller_repeat"/>
</dbReference>
<reference evidence="2" key="1">
    <citation type="submission" date="2018-07" db="EMBL/GenBank/DDBJ databases">
        <authorList>
            <consortium name="PulseNet: The National Subtyping Network for Foodborne Disease Surveillance"/>
            <person name="Tarr C.L."/>
            <person name="Trees E."/>
            <person name="Katz L.S."/>
            <person name="Carleton-Romer H.A."/>
            <person name="Stroika S."/>
            <person name="Kucerova Z."/>
            <person name="Roache K.F."/>
            <person name="Sabol A.L."/>
            <person name="Besser J."/>
            <person name="Gerner-Smidt P."/>
        </authorList>
    </citation>
    <scope>NUCLEOTIDE SEQUENCE</scope>
    <source>
        <strain evidence="2">PNUSAS031704</strain>
    </source>
</reference>
<evidence type="ECO:0008006" key="3">
    <source>
        <dbReference type="Google" id="ProtNLM"/>
    </source>
</evidence>
<keyword evidence="1" id="KW-0732">Signal</keyword>
<dbReference type="PANTHER" id="PTHR47197:SF3">
    <property type="entry name" value="DIHYDRO-HEME D1 DEHYDROGENASE"/>
    <property type="match status" value="1"/>
</dbReference>
<evidence type="ECO:0000256" key="1">
    <source>
        <dbReference type="SAM" id="SignalP"/>
    </source>
</evidence>
<organism evidence="2">
    <name type="scientific">Salmonella enterica</name>
    <name type="common">Salmonella choleraesuis</name>
    <dbReference type="NCBI Taxonomy" id="28901"/>
    <lineage>
        <taxon>Bacteria</taxon>
        <taxon>Pseudomonadati</taxon>
        <taxon>Pseudomonadota</taxon>
        <taxon>Gammaproteobacteria</taxon>
        <taxon>Enterobacterales</taxon>
        <taxon>Enterobacteriaceae</taxon>
        <taxon>Salmonella</taxon>
    </lineage>
</organism>
<dbReference type="InterPro" id="IPR051200">
    <property type="entry name" value="Host-pathogen_enzymatic-act"/>
</dbReference>
<proteinExistence type="predicted"/>
<dbReference type="InterPro" id="IPR011045">
    <property type="entry name" value="N2O_reductase_N"/>
</dbReference>
<accession>A0A5T4LQS0</accession>
<gene>
    <name evidence="2" type="ORF">C1B90_24030</name>
</gene>
<dbReference type="PANTHER" id="PTHR47197">
    <property type="entry name" value="PROTEIN NIRF"/>
    <property type="match status" value="1"/>
</dbReference>
<comment type="caution">
    <text evidence="2">The sequence shown here is derived from an EMBL/GenBank/DDBJ whole genome shotgun (WGS) entry which is preliminary data.</text>
</comment>
<name>A0A5T4LQS0_SALER</name>
<evidence type="ECO:0000313" key="2">
    <source>
        <dbReference type="EMBL" id="EBL7519092.1"/>
    </source>
</evidence>
<protein>
    <recommendedName>
        <fullName evidence="3">YncE family protein</fullName>
    </recommendedName>
</protein>
<sequence>MRIRKFILSTLLIAANTQAADLIYSANQNDNTVSVIDAKTSQNIGNIRLGYPAEDKRLYSPLYNGEINVHGLSYAPHRRELAIVSTVTNSVVRVDTDSGKQIDTIYVGRNPHEPRYTYDEKEIWVTVRGENYVSVIDSVNGKEKQRIELESGPGMVAFSHDGLFAYVSSSFDHNLWIVDARTKKVIKTIMLKSRFSPFINTTPDGNEVWVDHKDTGEVTRIDTKNNAVIETFKTGKISNHFAFANNKAYVTVGGENAVYVYDYRSRNAQLIDKIPAEMLPHGIWSSPAGDKVFFVNELSDTMQVIDPVSDKITGKTTTGALPQALVYAENATDDISSMRQNIMTSPVFRGPK</sequence>
<dbReference type="Gene3D" id="2.130.10.10">
    <property type="entry name" value="YVTN repeat-like/Quinoprotein amine dehydrogenase"/>
    <property type="match status" value="3"/>
</dbReference>
<dbReference type="Pfam" id="PF02239">
    <property type="entry name" value="Cytochrom_D1"/>
    <property type="match status" value="1"/>
</dbReference>
<dbReference type="EMBL" id="AAGACD010000016">
    <property type="protein sequence ID" value="EBL7519092.1"/>
    <property type="molecule type" value="Genomic_DNA"/>
</dbReference>
<dbReference type="NCBIfam" id="TIGR02276">
    <property type="entry name" value="beta_rpt_yvtn"/>
    <property type="match status" value="1"/>
</dbReference>
<dbReference type="SUPFAM" id="SSF50974">
    <property type="entry name" value="Nitrous oxide reductase, N-terminal domain"/>
    <property type="match status" value="1"/>
</dbReference>
<dbReference type="AlphaFoldDB" id="A0A5T4LQS0"/>
<dbReference type="InterPro" id="IPR015943">
    <property type="entry name" value="WD40/YVTN_repeat-like_dom_sf"/>
</dbReference>